<keyword evidence="1" id="KW-0812">Transmembrane</keyword>
<dbReference type="AlphaFoldDB" id="A0A9Q1BM58"/>
<evidence type="ECO:0000313" key="3">
    <source>
        <dbReference type="Proteomes" id="UP001152320"/>
    </source>
</evidence>
<proteinExistence type="predicted"/>
<feature type="transmembrane region" description="Helical" evidence="1">
    <location>
        <begin position="49"/>
        <end position="71"/>
    </location>
</feature>
<organism evidence="2 3">
    <name type="scientific">Holothuria leucospilota</name>
    <name type="common">Black long sea cucumber</name>
    <name type="synonym">Mertensiothuria leucospilota</name>
    <dbReference type="NCBI Taxonomy" id="206669"/>
    <lineage>
        <taxon>Eukaryota</taxon>
        <taxon>Metazoa</taxon>
        <taxon>Echinodermata</taxon>
        <taxon>Eleutherozoa</taxon>
        <taxon>Echinozoa</taxon>
        <taxon>Holothuroidea</taxon>
        <taxon>Aspidochirotacea</taxon>
        <taxon>Aspidochirotida</taxon>
        <taxon>Holothuriidae</taxon>
        <taxon>Holothuria</taxon>
    </lineage>
</organism>
<accession>A0A9Q1BM58</accession>
<keyword evidence="1" id="KW-1133">Transmembrane helix</keyword>
<keyword evidence="1" id="KW-0472">Membrane</keyword>
<sequence length="72" mass="8301">MADNKLKLIEDKTKYGILHVLTSNIVIWLSLLMLVTLMFQHLHTQEISVLYLIVPLPWIDILIPSVVRATFS</sequence>
<reference evidence="2" key="1">
    <citation type="submission" date="2021-10" db="EMBL/GenBank/DDBJ databases">
        <title>Tropical sea cucumber genome reveals ecological adaptation and Cuvierian tubules defense mechanism.</title>
        <authorList>
            <person name="Chen T."/>
        </authorList>
    </citation>
    <scope>NUCLEOTIDE SEQUENCE</scope>
    <source>
        <strain evidence="2">Nanhai2018</strain>
        <tissue evidence="2">Muscle</tissue>
    </source>
</reference>
<keyword evidence="3" id="KW-1185">Reference proteome</keyword>
<name>A0A9Q1BM58_HOLLE</name>
<feature type="transmembrane region" description="Helical" evidence="1">
    <location>
        <begin position="15"/>
        <end position="37"/>
    </location>
</feature>
<gene>
    <name evidence="2" type="ORF">HOLleu_28569</name>
</gene>
<dbReference type="EMBL" id="JAIZAY010000014">
    <property type="protein sequence ID" value="KAJ8029227.1"/>
    <property type="molecule type" value="Genomic_DNA"/>
</dbReference>
<dbReference type="Proteomes" id="UP001152320">
    <property type="component" value="Chromosome 14"/>
</dbReference>
<comment type="caution">
    <text evidence="2">The sequence shown here is derived from an EMBL/GenBank/DDBJ whole genome shotgun (WGS) entry which is preliminary data.</text>
</comment>
<protein>
    <submittedName>
        <fullName evidence="2">Uncharacterized protein</fullName>
    </submittedName>
</protein>
<evidence type="ECO:0000256" key="1">
    <source>
        <dbReference type="SAM" id="Phobius"/>
    </source>
</evidence>
<evidence type="ECO:0000313" key="2">
    <source>
        <dbReference type="EMBL" id="KAJ8029227.1"/>
    </source>
</evidence>